<evidence type="ECO:0000313" key="1">
    <source>
        <dbReference type="EMBL" id="KAJ9126229.1"/>
    </source>
</evidence>
<proteinExistence type="predicted"/>
<gene>
    <name evidence="1" type="ORF">QFC24_001953</name>
</gene>
<accession>A0ACC2XRX5</accession>
<comment type="caution">
    <text evidence="1">The sequence shown here is derived from an EMBL/GenBank/DDBJ whole genome shotgun (WGS) entry which is preliminary data.</text>
</comment>
<dbReference type="EMBL" id="JASBWV010000005">
    <property type="protein sequence ID" value="KAJ9126229.1"/>
    <property type="molecule type" value="Genomic_DNA"/>
</dbReference>
<keyword evidence="2" id="KW-1185">Reference proteome</keyword>
<reference evidence="1" key="1">
    <citation type="submission" date="2023-04" db="EMBL/GenBank/DDBJ databases">
        <title>Draft Genome sequencing of Naganishia species isolated from polar environments using Oxford Nanopore Technology.</title>
        <authorList>
            <person name="Leo P."/>
            <person name="Venkateswaran K."/>
        </authorList>
    </citation>
    <scope>NUCLEOTIDE SEQUENCE</scope>
    <source>
        <strain evidence="1">DBVPG 5303</strain>
    </source>
</reference>
<organism evidence="1 2">
    <name type="scientific">Naganishia onofrii</name>
    <dbReference type="NCBI Taxonomy" id="1851511"/>
    <lineage>
        <taxon>Eukaryota</taxon>
        <taxon>Fungi</taxon>
        <taxon>Dikarya</taxon>
        <taxon>Basidiomycota</taxon>
        <taxon>Agaricomycotina</taxon>
        <taxon>Tremellomycetes</taxon>
        <taxon>Filobasidiales</taxon>
        <taxon>Filobasidiaceae</taxon>
        <taxon>Naganishia</taxon>
    </lineage>
</organism>
<name>A0ACC2XRX5_9TREE</name>
<dbReference type="Proteomes" id="UP001234202">
    <property type="component" value="Unassembled WGS sequence"/>
</dbReference>
<protein>
    <submittedName>
        <fullName evidence="1">Uncharacterized protein</fullName>
    </submittedName>
</protein>
<sequence>MSSSRGELNATRTRDIEVEDASTIKGKFMVGYQGWFSCPGDGKPVEEEVKNGDDDLRRLRDEVLQLVRASAEAEGRVWAIMYDVSGVKGEDVERLIKDDILHIMTELRVTESLSYLHESAKPVIAIWGMGMANDHHSPASLVRLMEWIQTVSPSGIYVFAGTPSHWRTRDGDCDPDPAFSEVWRKVQNISPWYVGRFADVEGADEFRQRMAGDMRFLKDEDAAHEIRRDYTPVVFPGFSWTNLHAGPFNEIPRQGGTFLYRQLYNAIGENVSTVYGAMMDEMDEATALMPAEVDKRNTPQQVPFLSLDADGMLLPDTWYMRICALAGMALAKGMHLPPRFPLEELKGYEYIPTLQGGDPDTISDFAAMALNPPPLPLHRPLEFQSALPMAPRLPARAAPDLPPRVPRIIDNQRRLPPAPGLRPSIQEPPMRNDIRTTSTAPTHASMEVTPNQASALLNRYLTTPENYAQANALYGKVNDATKRTFTPERKQQLAKSVETIGASGYKMFGKIRKAAGE</sequence>
<evidence type="ECO:0000313" key="2">
    <source>
        <dbReference type="Proteomes" id="UP001234202"/>
    </source>
</evidence>